<comment type="caution">
    <text evidence="3">The sequence shown here is derived from an EMBL/GenBank/DDBJ whole genome shotgun (WGS) entry which is preliminary data.</text>
</comment>
<dbReference type="GeneID" id="83016679"/>
<accession>A0A412FN18</accession>
<keyword evidence="1" id="KW-0479">Metal-binding</keyword>
<keyword evidence="4" id="KW-1185">Reference proteome</keyword>
<dbReference type="EMBL" id="QRUP01000023">
    <property type="protein sequence ID" value="RGR69575.1"/>
    <property type="molecule type" value="Genomic_DNA"/>
</dbReference>
<dbReference type="PROSITE" id="PS01085">
    <property type="entry name" value="RIBUL_P_3_EPIMER_1"/>
    <property type="match status" value="1"/>
</dbReference>
<sequence length="209" mass="24091">MKVYPSIASADPLRIAEELDKIRGHPRVHVDIEDGNFLPNITFGQKTVRKLMQNPDFVYDLHLLTTRPYEFLQQISDCHFSHICFHFEASAYPLREINLIRKMGAKPGIALNFKTGIRELTPFLSQIEYLLIMTAEPDGEEEKFQSSMLEKMKEAREYLPQNVEIWADGGINEGNIYQLKEAGADAMIMGRAVWNCDNPLESIRRFEKI</sequence>
<dbReference type="SUPFAM" id="SSF51366">
    <property type="entry name" value="Ribulose-phoshate binding barrel"/>
    <property type="match status" value="1"/>
</dbReference>
<protein>
    <submittedName>
        <fullName evidence="3">Ribulose-phosphate 3-epimerase</fullName>
    </submittedName>
</protein>
<dbReference type="GO" id="GO:0046872">
    <property type="term" value="F:metal ion binding"/>
    <property type="evidence" value="ECO:0007669"/>
    <property type="project" value="UniProtKB-KW"/>
</dbReference>
<dbReference type="PANTHER" id="PTHR11749">
    <property type="entry name" value="RIBULOSE-5-PHOSPHATE-3-EPIMERASE"/>
    <property type="match status" value="1"/>
</dbReference>
<reference evidence="3 4" key="1">
    <citation type="submission" date="2018-08" db="EMBL/GenBank/DDBJ databases">
        <title>A genome reference for cultivated species of the human gut microbiota.</title>
        <authorList>
            <person name="Zou Y."/>
            <person name="Xue W."/>
            <person name="Luo G."/>
        </authorList>
    </citation>
    <scope>NUCLEOTIDE SEQUENCE [LARGE SCALE GENOMIC DNA]</scope>
    <source>
        <strain evidence="3 4">AF24-29</strain>
    </source>
</reference>
<evidence type="ECO:0000313" key="3">
    <source>
        <dbReference type="EMBL" id="RGR69575.1"/>
    </source>
</evidence>
<evidence type="ECO:0000313" key="4">
    <source>
        <dbReference type="Proteomes" id="UP000284178"/>
    </source>
</evidence>
<evidence type="ECO:0000256" key="2">
    <source>
        <dbReference type="ARBA" id="ARBA00023235"/>
    </source>
</evidence>
<dbReference type="Pfam" id="PF00834">
    <property type="entry name" value="Ribul_P_3_epim"/>
    <property type="match status" value="1"/>
</dbReference>
<dbReference type="InterPro" id="IPR011060">
    <property type="entry name" value="RibuloseP-bd_barrel"/>
</dbReference>
<dbReference type="InterPro" id="IPR013785">
    <property type="entry name" value="Aldolase_TIM"/>
</dbReference>
<dbReference type="CDD" id="cd00429">
    <property type="entry name" value="RPE"/>
    <property type="match status" value="1"/>
</dbReference>
<dbReference type="AlphaFoldDB" id="A0A412FN18"/>
<dbReference type="InterPro" id="IPR000056">
    <property type="entry name" value="Ribul_P_3_epim-like"/>
</dbReference>
<dbReference type="GO" id="GO:0016857">
    <property type="term" value="F:racemase and epimerase activity, acting on carbohydrates and derivatives"/>
    <property type="evidence" value="ECO:0007669"/>
    <property type="project" value="InterPro"/>
</dbReference>
<dbReference type="Gene3D" id="3.20.20.70">
    <property type="entry name" value="Aldolase class I"/>
    <property type="match status" value="1"/>
</dbReference>
<keyword evidence="2" id="KW-0413">Isomerase</keyword>
<evidence type="ECO:0000256" key="1">
    <source>
        <dbReference type="ARBA" id="ARBA00022723"/>
    </source>
</evidence>
<dbReference type="GO" id="GO:0005975">
    <property type="term" value="P:carbohydrate metabolic process"/>
    <property type="evidence" value="ECO:0007669"/>
    <property type="project" value="InterPro"/>
</dbReference>
<proteinExistence type="predicted"/>
<dbReference type="Proteomes" id="UP000284178">
    <property type="component" value="Unassembled WGS sequence"/>
</dbReference>
<gene>
    <name evidence="3" type="ORF">DWY25_14850</name>
</gene>
<dbReference type="RefSeq" id="WP_006058197.1">
    <property type="nucleotide sequence ID" value="NZ_CABJCV010000023.1"/>
</dbReference>
<name>A0A412FN18_9FIRM</name>
<organism evidence="3 4">
    <name type="scientific">Holdemania filiformis</name>
    <dbReference type="NCBI Taxonomy" id="61171"/>
    <lineage>
        <taxon>Bacteria</taxon>
        <taxon>Bacillati</taxon>
        <taxon>Bacillota</taxon>
        <taxon>Erysipelotrichia</taxon>
        <taxon>Erysipelotrichales</taxon>
        <taxon>Erysipelotrichaceae</taxon>
        <taxon>Holdemania</taxon>
    </lineage>
</organism>